<feature type="non-terminal residue" evidence="1">
    <location>
        <position position="1"/>
    </location>
</feature>
<dbReference type="EMBL" id="UOFB01000223">
    <property type="protein sequence ID" value="VAW47884.1"/>
    <property type="molecule type" value="Genomic_DNA"/>
</dbReference>
<organism evidence="1">
    <name type="scientific">hydrothermal vent metagenome</name>
    <dbReference type="NCBI Taxonomy" id="652676"/>
    <lineage>
        <taxon>unclassified sequences</taxon>
        <taxon>metagenomes</taxon>
        <taxon>ecological metagenomes</taxon>
    </lineage>
</organism>
<sequence length="32" mass="3399">VFAEYAMLDNVGGLNNTKAETSALSIGLSHKF</sequence>
<evidence type="ECO:0000313" key="1">
    <source>
        <dbReference type="EMBL" id="VAW47884.1"/>
    </source>
</evidence>
<accession>A0A3B0WW94</accession>
<protein>
    <recommendedName>
        <fullName evidence="2">Porin</fullName>
    </recommendedName>
</protein>
<reference evidence="1" key="1">
    <citation type="submission" date="2018-06" db="EMBL/GenBank/DDBJ databases">
        <authorList>
            <person name="Zhirakovskaya E."/>
        </authorList>
    </citation>
    <scope>NUCLEOTIDE SEQUENCE</scope>
</reference>
<name>A0A3B0WW94_9ZZZZ</name>
<evidence type="ECO:0008006" key="2">
    <source>
        <dbReference type="Google" id="ProtNLM"/>
    </source>
</evidence>
<proteinExistence type="predicted"/>
<gene>
    <name evidence="1" type="ORF">MNBD_GAMMA04-1287</name>
</gene>
<dbReference type="AlphaFoldDB" id="A0A3B0WW94"/>